<dbReference type="SUPFAM" id="SSF51412">
    <property type="entry name" value="Inosine monophosphate dehydrogenase (IMPDH)"/>
    <property type="match status" value="1"/>
</dbReference>
<keyword evidence="4" id="KW-0285">Flavoprotein</keyword>
<reference evidence="11" key="1">
    <citation type="journal article" date="2019" name="Int. J. Syst. Evol. Microbiol.">
        <title>The Global Catalogue of Microorganisms (GCM) 10K type strain sequencing project: providing services to taxonomists for standard genome sequencing and annotation.</title>
        <authorList>
            <consortium name="The Broad Institute Genomics Platform"/>
            <consortium name="The Broad Institute Genome Sequencing Center for Infectious Disease"/>
            <person name="Wu L."/>
            <person name="Ma J."/>
        </authorList>
    </citation>
    <scope>NUCLEOTIDE SEQUENCE [LARGE SCALE GENOMIC DNA]</scope>
    <source>
        <strain evidence="11">TISTR 1514</strain>
    </source>
</reference>
<keyword evidence="11" id="KW-1185">Reference proteome</keyword>
<dbReference type="PANTHER" id="PTHR42747">
    <property type="entry name" value="NITRONATE MONOOXYGENASE-RELATED"/>
    <property type="match status" value="1"/>
</dbReference>
<dbReference type="CDD" id="cd04730">
    <property type="entry name" value="NPD_like"/>
    <property type="match status" value="1"/>
</dbReference>
<evidence type="ECO:0000256" key="3">
    <source>
        <dbReference type="ARBA" id="ARBA00022575"/>
    </source>
</evidence>
<comment type="caution">
    <text evidence="10">The sequence shown here is derived from an EMBL/GenBank/DDBJ whole genome shotgun (WGS) entry which is preliminary data.</text>
</comment>
<dbReference type="Pfam" id="PF03060">
    <property type="entry name" value="NMO"/>
    <property type="match status" value="1"/>
</dbReference>
<keyword evidence="5" id="KW-0288">FMN</keyword>
<gene>
    <name evidence="10" type="ORF">ACFSW7_08715</name>
</gene>
<comment type="catalytic activity">
    <reaction evidence="9">
        <text>3 propionate 3-nitronate + 3 O2 + H2O = 3 3-oxopropanoate + 2 nitrate + nitrite + H2O2 + 3 H(+)</text>
        <dbReference type="Rhea" id="RHEA:57332"/>
        <dbReference type="ChEBI" id="CHEBI:15377"/>
        <dbReference type="ChEBI" id="CHEBI:15378"/>
        <dbReference type="ChEBI" id="CHEBI:15379"/>
        <dbReference type="ChEBI" id="CHEBI:16240"/>
        <dbReference type="ChEBI" id="CHEBI:16301"/>
        <dbReference type="ChEBI" id="CHEBI:17632"/>
        <dbReference type="ChEBI" id="CHEBI:33190"/>
        <dbReference type="ChEBI" id="CHEBI:136067"/>
    </reaction>
</comment>
<evidence type="ECO:0000256" key="5">
    <source>
        <dbReference type="ARBA" id="ARBA00022643"/>
    </source>
</evidence>
<dbReference type="Gene3D" id="3.20.20.70">
    <property type="entry name" value="Aldolase class I"/>
    <property type="match status" value="1"/>
</dbReference>
<evidence type="ECO:0000313" key="11">
    <source>
        <dbReference type="Proteomes" id="UP001597492"/>
    </source>
</evidence>
<keyword evidence="6 10" id="KW-0560">Oxidoreductase</keyword>
<sequence length="341" mass="36320">MVDFTALPLPVVQAPMAGGPTTPELVAAVCNAGAFGMLAAGYRSVEQLADDLAATRQLSSAPFGVNLFARESTAPQLEAAARYRERLVPLAERLGVGVADVANSPGDDHYAAKLDLLVEERVPFVSFTFGLPSADEMARLHDANIAVGITVAGLEDARAALALDPDFLIVQGPEAGGHRGTLDQAAAPDPHSLNRLFAEVLPLARAHGARLIAAGGISTPERARDLLAVGADAVALGTLFLTTHESGTRPRHREALLAGERETVVTRAFSGRNARALRNRFVDEFDLVAPASYPLVHYLTKPIRDASTDNPEYLNLWAGVNYRDCRDESVADLLARFTDLV</sequence>
<dbReference type="InterPro" id="IPR001295">
    <property type="entry name" value="Dihydroorotate_DH_CS"/>
</dbReference>
<dbReference type="PROSITE" id="PS00912">
    <property type="entry name" value="DHODEHASE_2"/>
    <property type="match status" value="1"/>
</dbReference>
<dbReference type="InterPro" id="IPR013785">
    <property type="entry name" value="Aldolase_TIM"/>
</dbReference>
<proteinExistence type="inferred from homology"/>
<dbReference type="GO" id="GO:0016491">
    <property type="term" value="F:oxidoreductase activity"/>
    <property type="evidence" value="ECO:0007669"/>
    <property type="project" value="UniProtKB-KW"/>
</dbReference>
<comment type="cofactor">
    <cofactor evidence="1">
        <name>FMN</name>
        <dbReference type="ChEBI" id="CHEBI:58210"/>
    </cofactor>
</comment>
<accession>A0ABW5UYC0</accession>
<keyword evidence="3" id="KW-0216">Detoxification</keyword>
<evidence type="ECO:0000256" key="8">
    <source>
        <dbReference type="ARBA" id="ARBA00031155"/>
    </source>
</evidence>
<evidence type="ECO:0000256" key="4">
    <source>
        <dbReference type="ARBA" id="ARBA00022630"/>
    </source>
</evidence>
<dbReference type="RefSeq" id="WP_026339608.1">
    <property type="nucleotide sequence ID" value="NZ_JBHUNE010000006.1"/>
</dbReference>
<comment type="similarity">
    <text evidence="2">Belongs to the nitronate monooxygenase family. NMO class I subfamily.</text>
</comment>
<dbReference type="Proteomes" id="UP001597492">
    <property type="component" value="Unassembled WGS sequence"/>
</dbReference>
<organism evidence="10 11">
    <name type="scientific">Gulosibacter faecalis</name>
    <dbReference type="NCBI Taxonomy" id="272240"/>
    <lineage>
        <taxon>Bacteria</taxon>
        <taxon>Bacillati</taxon>
        <taxon>Actinomycetota</taxon>
        <taxon>Actinomycetes</taxon>
        <taxon>Micrococcales</taxon>
        <taxon>Microbacteriaceae</taxon>
        <taxon>Gulosibacter</taxon>
    </lineage>
</organism>
<dbReference type="InterPro" id="IPR004136">
    <property type="entry name" value="NMO"/>
</dbReference>
<evidence type="ECO:0000256" key="7">
    <source>
        <dbReference type="ARBA" id="ARBA00023033"/>
    </source>
</evidence>
<dbReference type="PANTHER" id="PTHR42747:SF3">
    <property type="entry name" value="NITRONATE MONOOXYGENASE-RELATED"/>
    <property type="match status" value="1"/>
</dbReference>
<protein>
    <recommendedName>
        <fullName evidence="8">Propionate 3-nitronate monooxygenase</fullName>
    </recommendedName>
</protein>
<evidence type="ECO:0000256" key="1">
    <source>
        <dbReference type="ARBA" id="ARBA00001917"/>
    </source>
</evidence>
<name>A0ABW5UYC0_9MICO</name>
<keyword evidence="7" id="KW-0503">Monooxygenase</keyword>
<dbReference type="EMBL" id="JBHUNE010000006">
    <property type="protein sequence ID" value="MFD2758459.1"/>
    <property type="molecule type" value="Genomic_DNA"/>
</dbReference>
<evidence type="ECO:0000256" key="6">
    <source>
        <dbReference type="ARBA" id="ARBA00023002"/>
    </source>
</evidence>
<evidence type="ECO:0000256" key="9">
    <source>
        <dbReference type="ARBA" id="ARBA00049401"/>
    </source>
</evidence>
<evidence type="ECO:0000313" key="10">
    <source>
        <dbReference type="EMBL" id="MFD2758459.1"/>
    </source>
</evidence>
<evidence type="ECO:0000256" key="2">
    <source>
        <dbReference type="ARBA" id="ARBA00009881"/>
    </source>
</evidence>